<gene>
    <name evidence="1" type="ORF">A3E29_04245</name>
</gene>
<protein>
    <submittedName>
        <fullName evidence="1">Uncharacterized protein</fullName>
    </submittedName>
</protein>
<sequence>MHHILMVRYVRRDTGWELVEWIVDPKLVHIAVHARLVLGEVVESYEPFILAIRDGLEKDYLDFGSEQIESVEGQIFQLTCRVRARKSRRRQPTDSNGDLNGE</sequence>
<dbReference type="Proteomes" id="UP000177682">
    <property type="component" value="Unassembled WGS sequence"/>
</dbReference>
<comment type="caution">
    <text evidence="1">The sequence shown here is derived from an EMBL/GenBank/DDBJ whole genome shotgun (WGS) entry which is preliminary data.</text>
</comment>
<accession>A0A1F5PK10</accession>
<proteinExistence type="predicted"/>
<evidence type="ECO:0000313" key="2">
    <source>
        <dbReference type="Proteomes" id="UP000177682"/>
    </source>
</evidence>
<organism evidence="1 2">
    <name type="scientific">Candidatus Doudnabacteria bacterium RIFCSPHIGHO2_12_FULL_48_16</name>
    <dbReference type="NCBI Taxonomy" id="1817838"/>
    <lineage>
        <taxon>Bacteria</taxon>
        <taxon>Candidatus Doudnaibacteriota</taxon>
    </lineage>
</organism>
<evidence type="ECO:0000313" key="1">
    <source>
        <dbReference type="EMBL" id="OGE90278.1"/>
    </source>
</evidence>
<dbReference type="EMBL" id="MFEY01000007">
    <property type="protein sequence ID" value="OGE90278.1"/>
    <property type="molecule type" value="Genomic_DNA"/>
</dbReference>
<name>A0A1F5PK10_9BACT</name>
<reference evidence="1 2" key="1">
    <citation type="journal article" date="2016" name="Nat. Commun.">
        <title>Thousands of microbial genomes shed light on interconnected biogeochemical processes in an aquifer system.</title>
        <authorList>
            <person name="Anantharaman K."/>
            <person name="Brown C.T."/>
            <person name="Hug L.A."/>
            <person name="Sharon I."/>
            <person name="Castelle C.J."/>
            <person name="Probst A.J."/>
            <person name="Thomas B.C."/>
            <person name="Singh A."/>
            <person name="Wilkins M.J."/>
            <person name="Karaoz U."/>
            <person name="Brodie E.L."/>
            <person name="Williams K.H."/>
            <person name="Hubbard S.S."/>
            <person name="Banfield J.F."/>
        </authorList>
    </citation>
    <scope>NUCLEOTIDE SEQUENCE [LARGE SCALE GENOMIC DNA]</scope>
</reference>
<dbReference type="AlphaFoldDB" id="A0A1F5PK10"/>